<evidence type="ECO:0000313" key="2">
    <source>
        <dbReference type="EMBL" id="KAK5984963.1"/>
    </source>
</evidence>
<dbReference type="InterPro" id="IPR026171">
    <property type="entry name" value="FANCI"/>
</dbReference>
<comment type="caution">
    <text evidence="2">The sequence shown here is derived from an EMBL/GenBank/DDBJ whole genome shotgun (WGS) entry which is preliminary data.</text>
</comment>
<evidence type="ECO:0000259" key="1">
    <source>
        <dbReference type="Pfam" id="PF14680"/>
    </source>
</evidence>
<name>A0AAN8IV86_TRICO</name>
<dbReference type="Pfam" id="PF14680">
    <property type="entry name" value="FANCI_HD2"/>
    <property type="match status" value="1"/>
</dbReference>
<organism evidence="2 3">
    <name type="scientific">Trichostrongylus colubriformis</name>
    <name type="common">Black scour worm</name>
    <dbReference type="NCBI Taxonomy" id="6319"/>
    <lineage>
        <taxon>Eukaryota</taxon>
        <taxon>Metazoa</taxon>
        <taxon>Ecdysozoa</taxon>
        <taxon>Nematoda</taxon>
        <taxon>Chromadorea</taxon>
        <taxon>Rhabditida</taxon>
        <taxon>Rhabditina</taxon>
        <taxon>Rhabditomorpha</taxon>
        <taxon>Strongyloidea</taxon>
        <taxon>Trichostrongylidae</taxon>
        <taxon>Trichostrongylus</taxon>
    </lineage>
</organism>
<proteinExistence type="predicted"/>
<accession>A0AAN8IV86</accession>
<sequence>MVMSANGLVTLVEPMPQLVQAMQCLLNEEVVAEAKQTQTQIGANVQKSANDLIDSWVRKASSEDVHDLGVDKLSEWNPATPNGCANLLFAKMMLNLYDVLIEHVWSQFHQSHSLSPVDQITALLGRRKELDEVLQEKYVRRKEAKVGSNEVGPTLDLKQADVLVNASTIAQVFESTVPQEASSIEVLSEVNCELLDWAIDRALALSQSLLDGFHPLHTMLCSTSAMISLASYLLDYYTATNCADWIESRDVSSPSKTKVRRCISSMVFEMAKSACMNFIN</sequence>
<dbReference type="InterPro" id="IPR029312">
    <property type="entry name" value="FANCI_HD2"/>
</dbReference>
<dbReference type="PANTHER" id="PTHR21818:SF0">
    <property type="entry name" value="FANCONI ANEMIA GROUP I PROTEIN"/>
    <property type="match status" value="1"/>
</dbReference>
<dbReference type="EMBL" id="WIXE01002271">
    <property type="protein sequence ID" value="KAK5984963.1"/>
    <property type="molecule type" value="Genomic_DNA"/>
</dbReference>
<dbReference type="Proteomes" id="UP001331761">
    <property type="component" value="Unassembled WGS sequence"/>
</dbReference>
<evidence type="ECO:0000313" key="3">
    <source>
        <dbReference type="Proteomes" id="UP001331761"/>
    </source>
</evidence>
<dbReference type="PANTHER" id="PTHR21818">
    <property type="entry name" value="BC025462 PROTEIN"/>
    <property type="match status" value="1"/>
</dbReference>
<dbReference type="GO" id="GO:0070182">
    <property type="term" value="F:DNA polymerase binding"/>
    <property type="evidence" value="ECO:0007669"/>
    <property type="project" value="TreeGrafter"/>
</dbReference>
<dbReference type="GO" id="GO:0006281">
    <property type="term" value="P:DNA repair"/>
    <property type="evidence" value="ECO:0007669"/>
    <property type="project" value="InterPro"/>
</dbReference>
<gene>
    <name evidence="2" type="ORF">GCK32_014877</name>
</gene>
<protein>
    <recommendedName>
        <fullName evidence="1">FANCI helical domain-containing protein</fullName>
    </recommendedName>
</protein>
<feature type="domain" description="FANCI helical" evidence="1">
    <location>
        <begin position="3"/>
        <end position="134"/>
    </location>
</feature>
<dbReference type="AlphaFoldDB" id="A0AAN8IV86"/>
<reference evidence="2 3" key="1">
    <citation type="submission" date="2019-10" db="EMBL/GenBank/DDBJ databases">
        <title>Assembly and Annotation for the nematode Trichostrongylus colubriformis.</title>
        <authorList>
            <person name="Martin J."/>
        </authorList>
    </citation>
    <scope>NUCLEOTIDE SEQUENCE [LARGE SCALE GENOMIC DNA]</scope>
    <source>
        <strain evidence="2">G859</strain>
        <tissue evidence="2">Whole worm</tissue>
    </source>
</reference>
<keyword evidence="3" id="KW-1185">Reference proteome</keyword>